<evidence type="ECO:0000259" key="2">
    <source>
        <dbReference type="PROSITE" id="PS51549"/>
    </source>
</evidence>
<comment type="caution">
    <text evidence="3">The sequence shown here is derived from an EMBL/GenBank/DDBJ whole genome shotgun (WGS) entry which is preliminary data.</text>
</comment>
<dbReference type="PROSITE" id="PS51549">
    <property type="entry name" value="DM13"/>
    <property type="match status" value="1"/>
</dbReference>
<evidence type="ECO:0000313" key="3">
    <source>
        <dbReference type="EMBL" id="MBB4906837.1"/>
    </source>
</evidence>
<gene>
    <name evidence="3" type="ORF">FHR82_003057</name>
</gene>
<dbReference type="InterPro" id="IPR019545">
    <property type="entry name" value="DM13_domain"/>
</dbReference>
<feature type="domain" description="DM13" evidence="2">
    <location>
        <begin position="63"/>
        <end position="173"/>
    </location>
</feature>
<name>A0A7W7VE45_9PSEU</name>
<feature type="region of interest" description="Disordered" evidence="1">
    <location>
        <begin position="37"/>
        <end position="59"/>
    </location>
</feature>
<dbReference type="RefSeq" id="WP_184810992.1">
    <property type="nucleotide sequence ID" value="NZ_JACHJQ010000003.1"/>
</dbReference>
<evidence type="ECO:0000313" key="4">
    <source>
        <dbReference type="Proteomes" id="UP000520767"/>
    </source>
</evidence>
<dbReference type="EMBL" id="JACHJQ010000003">
    <property type="protein sequence ID" value="MBB4906837.1"/>
    <property type="molecule type" value="Genomic_DNA"/>
</dbReference>
<keyword evidence="4" id="KW-1185">Reference proteome</keyword>
<proteinExistence type="predicted"/>
<feature type="compositionally biased region" description="Low complexity" evidence="1">
    <location>
        <begin position="38"/>
        <end position="56"/>
    </location>
</feature>
<accession>A0A7W7VE45</accession>
<evidence type="ECO:0000256" key="1">
    <source>
        <dbReference type="SAM" id="MobiDB-lite"/>
    </source>
</evidence>
<dbReference type="AlphaFoldDB" id="A0A7W7VE45"/>
<reference evidence="3 4" key="1">
    <citation type="submission" date="2020-08" db="EMBL/GenBank/DDBJ databases">
        <title>Genomic Encyclopedia of Type Strains, Phase III (KMG-III): the genomes of soil and plant-associated and newly described type strains.</title>
        <authorList>
            <person name="Whitman W."/>
        </authorList>
    </citation>
    <scope>NUCLEOTIDE SEQUENCE [LARGE SCALE GENOMIC DNA]</scope>
    <source>
        <strain evidence="3 4">CECT 8960</strain>
    </source>
</reference>
<sequence length="174" mass="18281">MRRLLIWVGVPVALIGLGVGLALFEPWRAFTSSRLDEPVPVAAPGSTPATSAGPTTTAPPQPVVLAEGPFVSQEHDTSGTARLLELPDGSRVLRLEGFSTSDGPDVHVWLSEATAGGDWHKADDGRYVPLGEIKATDGNHNYAIPADADLTGLRSAVIWCDRFNVAFGSAALAL</sequence>
<dbReference type="Proteomes" id="UP000520767">
    <property type="component" value="Unassembled WGS sequence"/>
</dbReference>
<protein>
    <recommendedName>
        <fullName evidence="2">DM13 domain-containing protein</fullName>
    </recommendedName>
</protein>
<organism evidence="3 4">
    <name type="scientific">Actinophytocola algeriensis</name>
    <dbReference type="NCBI Taxonomy" id="1768010"/>
    <lineage>
        <taxon>Bacteria</taxon>
        <taxon>Bacillati</taxon>
        <taxon>Actinomycetota</taxon>
        <taxon>Actinomycetes</taxon>
        <taxon>Pseudonocardiales</taxon>
        <taxon>Pseudonocardiaceae</taxon>
    </lineage>
</organism>
<dbReference type="Pfam" id="PF10517">
    <property type="entry name" value="DM13"/>
    <property type="match status" value="1"/>
</dbReference>